<gene>
    <name evidence="2" type="ORF">RUM43_008136</name>
</gene>
<sequence length="186" mass="21888">MGLGTEVVRRDRQRGRTVETREKLCTNRRMSMDTVHEGKGYVEEFSKFFSNSSRVSSYLNEMLHVSCRLPTASSFIFHLLVKESASLPEDRPHEKHSLKKTKRKKTKEEAEEDGRMRRGEFLPSFPVFSPHSHPPIPSFSRQGGFLFHPLRLDERVRARKEKEKERERERTRWREVDKKSDGVGDE</sequence>
<reference evidence="2 3" key="1">
    <citation type="submission" date="2023-10" db="EMBL/GenBank/DDBJ databases">
        <title>Genomes of two closely related lineages of the louse Polyplax serrata with different host specificities.</title>
        <authorList>
            <person name="Martinu J."/>
            <person name="Tarabai H."/>
            <person name="Stefka J."/>
            <person name="Hypsa V."/>
        </authorList>
    </citation>
    <scope>NUCLEOTIDE SEQUENCE [LARGE SCALE GENOMIC DNA]</scope>
    <source>
        <strain evidence="2">HR10_N</strain>
    </source>
</reference>
<dbReference type="AlphaFoldDB" id="A0AAN8PNC5"/>
<accession>A0AAN8PNC5</accession>
<feature type="region of interest" description="Disordered" evidence="1">
    <location>
        <begin position="87"/>
        <end position="116"/>
    </location>
</feature>
<name>A0AAN8PNC5_POLSC</name>
<feature type="compositionally biased region" description="Basic residues" evidence="1">
    <location>
        <begin position="96"/>
        <end position="105"/>
    </location>
</feature>
<protein>
    <submittedName>
        <fullName evidence="2">Uncharacterized protein</fullName>
    </submittedName>
</protein>
<evidence type="ECO:0000256" key="1">
    <source>
        <dbReference type="SAM" id="MobiDB-lite"/>
    </source>
</evidence>
<evidence type="ECO:0000313" key="2">
    <source>
        <dbReference type="EMBL" id="KAK6639861.1"/>
    </source>
</evidence>
<feature type="region of interest" description="Disordered" evidence="1">
    <location>
        <begin position="156"/>
        <end position="186"/>
    </location>
</feature>
<dbReference type="EMBL" id="JAWJWE010000003">
    <property type="protein sequence ID" value="KAK6639861.1"/>
    <property type="molecule type" value="Genomic_DNA"/>
</dbReference>
<organism evidence="2 3">
    <name type="scientific">Polyplax serrata</name>
    <name type="common">Common mouse louse</name>
    <dbReference type="NCBI Taxonomy" id="468196"/>
    <lineage>
        <taxon>Eukaryota</taxon>
        <taxon>Metazoa</taxon>
        <taxon>Ecdysozoa</taxon>
        <taxon>Arthropoda</taxon>
        <taxon>Hexapoda</taxon>
        <taxon>Insecta</taxon>
        <taxon>Pterygota</taxon>
        <taxon>Neoptera</taxon>
        <taxon>Paraneoptera</taxon>
        <taxon>Psocodea</taxon>
        <taxon>Troctomorpha</taxon>
        <taxon>Phthiraptera</taxon>
        <taxon>Anoplura</taxon>
        <taxon>Polyplacidae</taxon>
        <taxon>Polyplax</taxon>
    </lineage>
</organism>
<dbReference type="Proteomes" id="UP001372834">
    <property type="component" value="Unassembled WGS sequence"/>
</dbReference>
<comment type="caution">
    <text evidence="2">The sequence shown here is derived from an EMBL/GenBank/DDBJ whole genome shotgun (WGS) entry which is preliminary data.</text>
</comment>
<evidence type="ECO:0000313" key="3">
    <source>
        <dbReference type="Proteomes" id="UP001372834"/>
    </source>
</evidence>
<proteinExistence type="predicted"/>